<keyword evidence="3" id="KW-1185">Reference proteome</keyword>
<evidence type="ECO:0000313" key="2">
    <source>
        <dbReference type="EMBL" id="SFW36155.1"/>
    </source>
</evidence>
<dbReference type="GO" id="GO:0005524">
    <property type="term" value="F:ATP binding"/>
    <property type="evidence" value="ECO:0007669"/>
    <property type="project" value="InterPro"/>
</dbReference>
<dbReference type="Gene3D" id="1.10.510.10">
    <property type="entry name" value="Transferase(Phosphotransferase) domain 1"/>
    <property type="match status" value="1"/>
</dbReference>
<accession>A0A1K1NLI1</accession>
<dbReference type="PROSITE" id="PS50011">
    <property type="entry name" value="PROTEIN_KINASE_DOM"/>
    <property type="match status" value="1"/>
</dbReference>
<name>A0A1K1NLI1_SELRU</name>
<evidence type="ECO:0000259" key="1">
    <source>
        <dbReference type="PROSITE" id="PS50011"/>
    </source>
</evidence>
<gene>
    <name evidence="2" type="ORF">SAMN02910323_1472</name>
</gene>
<keyword evidence="2" id="KW-0808">Transferase</keyword>
<dbReference type="EMBL" id="FPJA01000006">
    <property type="protein sequence ID" value="SFW36155.1"/>
    <property type="molecule type" value="Genomic_DNA"/>
</dbReference>
<dbReference type="Proteomes" id="UP000182958">
    <property type="component" value="Unassembled WGS sequence"/>
</dbReference>
<dbReference type="AlphaFoldDB" id="A0A1K1NLI1"/>
<sequence length="511" mass="57358">MNNREENIDEELPFKGREFLDENYNLHRTTEELSRGGQGIVYKTEDDQLLLKLALLPDNLSADAQEKVLQAKRRRYHNVSLLPVPYGLHLAVPLASLQDEAGYVMEFLQDMEPLQALLDIRMTDDLRELPAWIAQTKNKYQRSKWAHYQRTGGLRRRLEILARTAEILGRLHAKGLVYGDLSPDNIYVSKQLGKNLSKDAGGREQRQNVWLIDADNLCFAMPGQHAEGFFTPGYGAPELVRGESGATFCTDSFSFAVAAFQTLTLQMPFAGRMLAEADDDWDVGEGVLSTEERAWRGELPWLDEPEDRSNADISEGQVLRPLLLAPGLQRLFQQAFGKVGRECPESRPALSVWARELARAADDVVHCEKCGTEYYGGNGLETTCPYCGHQQQAAYLFTAMARQIDGSYGGEPWRFRLPRQGGVLPYRLLQPCGTDEAEADGLSLRVEERHAFLSKEAAREVDVAYAGKVTNGRFHTLRARLDMGKLESGEKFYLWASGKVQRLVIGEKGAV</sequence>
<dbReference type="InterPro" id="IPR000719">
    <property type="entry name" value="Prot_kinase_dom"/>
</dbReference>
<reference evidence="3" key="1">
    <citation type="submission" date="2016-11" db="EMBL/GenBank/DDBJ databases">
        <authorList>
            <person name="Varghese N."/>
            <person name="Submissions S."/>
        </authorList>
    </citation>
    <scope>NUCLEOTIDE SEQUENCE [LARGE SCALE GENOMIC DNA]</scope>
    <source>
        <strain evidence="3">C3</strain>
    </source>
</reference>
<dbReference type="InterPro" id="IPR051681">
    <property type="entry name" value="Ser/Thr_Kinases-Pseudokinases"/>
</dbReference>
<dbReference type="GO" id="GO:0004674">
    <property type="term" value="F:protein serine/threonine kinase activity"/>
    <property type="evidence" value="ECO:0007669"/>
    <property type="project" value="TreeGrafter"/>
</dbReference>
<dbReference type="SUPFAM" id="SSF56112">
    <property type="entry name" value="Protein kinase-like (PK-like)"/>
    <property type="match status" value="1"/>
</dbReference>
<dbReference type="RefSeq" id="WP_072306111.1">
    <property type="nucleotide sequence ID" value="NZ_FPJA01000006.1"/>
</dbReference>
<organism evidence="2 3">
    <name type="scientific">Selenomonas ruminantium</name>
    <dbReference type="NCBI Taxonomy" id="971"/>
    <lineage>
        <taxon>Bacteria</taxon>
        <taxon>Bacillati</taxon>
        <taxon>Bacillota</taxon>
        <taxon>Negativicutes</taxon>
        <taxon>Selenomonadales</taxon>
        <taxon>Selenomonadaceae</taxon>
        <taxon>Selenomonas</taxon>
    </lineage>
</organism>
<evidence type="ECO:0000313" key="3">
    <source>
        <dbReference type="Proteomes" id="UP000182958"/>
    </source>
</evidence>
<dbReference type="InterPro" id="IPR008266">
    <property type="entry name" value="Tyr_kinase_AS"/>
</dbReference>
<dbReference type="PANTHER" id="PTHR44329">
    <property type="entry name" value="SERINE/THREONINE-PROTEIN KINASE TNNI3K-RELATED"/>
    <property type="match status" value="1"/>
</dbReference>
<feature type="domain" description="Protein kinase" evidence="1">
    <location>
        <begin position="27"/>
        <end position="365"/>
    </location>
</feature>
<keyword evidence="2" id="KW-0418">Kinase</keyword>
<proteinExistence type="predicted"/>
<dbReference type="PROSITE" id="PS00109">
    <property type="entry name" value="PROTEIN_KINASE_TYR"/>
    <property type="match status" value="1"/>
</dbReference>
<dbReference type="InterPro" id="IPR011009">
    <property type="entry name" value="Kinase-like_dom_sf"/>
</dbReference>
<protein>
    <submittedName>
        <fullName evidence="2">Protein kinase domain-containing protein</fullName>
    </submittedName>
</protein>